<evidence type="ECO:0000259" key="3">
    <source>
        <dbReference type="Pfam" id="PF25583"/>
    </source>
</evidence>
<evidence type="ECO:0000256" key="1">
    <source>
        <dbReference type="SAM" id="Coils"/>
    </source>
</evidence>
<evidence type="ECO:0000259" key="2">
    <source>
        <dbReference type="Pfam" id="PF13280"/>
    </source>
</evidence>
<organism evidence="4 5">
    <name type="scientific">Aliidiomarina taiwanensis</name>
    <dbReference type="NCBI Taxonomy" id="946228"/>
    <lineage>
        <taxon>Bacteria</taxon>
        <taxon>Pseudomonadati</taxon>
        <taxon>Pseudomonadota</taxon>
        <taxon>Gammaproteobacteria</taxon>
        <taxon>Alteromonadales</taxon>
        <taxon>Idiomarinaceae</taxon>
        <taxon>Aliidiomarina</taxon>
    </lineage>
</organism>
<gene>
    <name evidence="4" type="ORF">CWE15_03635</name>
</gene>
<dbReference type="PANTHER" id="PTHR34580">
    <property type="match status" value="1"/>
</dbReference>
<dbReference type="EMBL" id="PIPQ01000001">
    <property type="protein sequence ID" value="RUO44272.1"/>
    <property type="molecule type" value="Genomic_DNA"/>
</dbReference>
<dbReference type="Pfam" id="PF13280">
    <property type="entry name" value="WYL"/>
    <property type="match status" value="1"/>
</dbReference>
<dbReference type="Proteomes" id="UP000286976">
    <property type="component" value="Unassembled WGS sequence"/>
</dbReference>
<dbReference type="OrthoDB" id="8595817at2"/>
<evidence type="ECO:0000313" key="5">
    <source>
        <dbReference type="Proteomes" id="UP000286976"/>
    </source>
</evidence>
<keyword evidence="1" id="KW-0175">Coiled coil</keyword>
<dbReference type="AlphaFoldDB" id="A0A432XA33"/>
<keyword evidence="5" id="KW-1185">Reference proteome</keyword>
<protein>
    <submittedName>
        <fullName evidence="4">Uncharacterized protein</fullName>
    </submittedName>
</protein>
<feature type="domain" description="WCX" evidence="3">
    <location>
        <begin position="270"/>
        <end position="339"/>
    </location>
</feature>
<dbReference type="RefSeq" id="WP_126756675.1">
    <property type="nucleotide sequence ID" value="NZ_PIPQ01000001.1"/>
</dbReference>
<dbReference type="PANTHER" id="PTHR34580:SF1">
    <property type="entry name" value="PROTEIN PAFC"/>
    <property type="match status" value="1"/>
</dbReference>
<dbReference type="InterPro" id="IPR051534">
    <property type="entry name" value="CBASS_pafABC_assoc_protein"/>
</dbReference>
<comment type="caution">
    <text evidence="4">The sequence shown here is derived from an EMBL/GenBank/DDBJ whole genome shotgun (WGS) entry which is preliminary data.</text>
</comment>
<sequence length="353" mass="40811">MASDQTIRAIDILLFLYDKEATVRDIYAHLVHEKEHCFTNEQSAMRAIQRTLNQLEDRYGLYRHEAGLGVPVLWSVDSTQFEKLLSLDESLALAMVIAEQQVKEIAEPLISNAVSNLFERAKAQLAVTNRASNKWRERVKVKPASHRLERPQLCETLFKEVLSAALEQDGLRFEYRRAHDKPPMDVECMALAFYYRGPQAYLIARMPDKSIRRFPLTRMSNVRRCLTTSIEVGDFDLDEYEKRGELEFLNTGRLPELGESFRLQAEVFVSVVREIEYAPLGPRQTITPISGRDNYYTLEVDVPNTLHLAQWVLARAPYLHVLSPNPFRAYLESELRQALRHIDNKHLEVPKLN</sequence>
<dbReference type="InterPro" id="IPR057727">
    <property type="entry name" value="WCX_dom"/>
</dbReference>
<accession>A0A432XA33</accession>
<feature type="coiled-coil region" evidence="1">
    <location>
        <begin position="38"/>
        <end position="65"/>
    </location>
</feature>
<reference evidence="4 5" key="1">
    <citation type="journal article" date="2011" name="Front. Microbiol.">
        <title>Genomic signatures of strain selection and enhancement in Bacillus atrophaeus var. globigii, a historical biowarfare simulant.</title>
        <authorList>
            <person name="Gibbons H.S."/>
            <person name="Broomall S.M."/>
            <person name="McNew L.A."/>
            <person name="Daligault H."/>
            <person name="Chapman C."/>
            <person name="Bruce D."/>
            <person name="Karavis M."/>
            <person name="Krepps M."/>
            <person name="McGregor P.A."/>
            <person name="Hong C."/>
            <person name="Park K.H."/>
            <person name="Akmal A."/>
            <person name="Feldman A."/>
            <person name="Lin J.S."/>
            <person name="Chang W.E."/>
            <person name="Higgs B.W."/>
            <person name="Demirev P."/>
            <person name="Lindquist J."/>
            <person name="Liem A."/>
            <person name="Fochler E."/>
            <person name="Read T.D."/>
            <person name="Tapia R."/>
            <person name="Johnson S."/>
            <person name="Bishop-Lilly K.A."/>
            <person name="Detter C."/>
            <person name="Han C."/>
            <person name="Sozhamannan S."/>
            <person name="Rosenzweig C.N."/>
            <person name="Skowronski E.W."/>
        </authorList>
    </citation>
    <scope>NUCLEOTIDE SEQUENCE [LARGE SCALE GENOMIC DNA]</scope>
    <source>
        <strain evidence="4 5">AIT1</strain>
    </source>
</reference>
<dbReference type="InterPro" id="IPR026881">
    <property type="entry name" value="WYL_dom"/>
</dbReference>
<proteinExistence type="predicted"/>
<name>A0A432XA33_9GAMM</name>
<feature type="domain" description="WYL" evidence="2">
    <location>
        <begin position="157"/>
        <end position="223"/>
    </location>
</feature>
<evidence type="ECO:0000313" key="4">
    <source>
        <dbReference type="EMBL" id="RUO44272.1"/>
    </source>
</evidence>
<dbReference type="Pfam" id="PF25583">
    <property type="entry name" value="WCX"/>
    <property type="match status" value="1"/>
</dbReference>